<dbReference type="GO" id="GO:0005524">
    <property type="term" value="F:ATP binding"/>
    <property type="evidence" value="ECO:0007669"/>
    <property type="project" value="InterPro"/>
</dbReference>
<dbReference type="SUPFAM" id="SSF52540">
    <property type="entry name" value="P-loop containing nucleoside triphosphate hydrolases"/>
    <property type="match status" value="2"/>
</dbReference>
<organism evidence="3 4">
    <name type="scientific">Corynebacterium pelargi</name>
    <dbReference type="NCBI Taxonomy" id="1471400"/>
    <lineage>
        <taxon>Bacteria</taxon>
        <taxon>Bacillati</taxon>
        <taxon>Actinomycetota</taxon>
        <taxon>Actinomycetes</taxon>
        <taxon>Mycobacteriales</taxon>
        <taxon>Corynebacteriaceae</taxon>
        <taxon>Corynebacterium</taxon>
    </lineage>
</organism>
<protein>
    <submittedName>
        <fullName evidence="3">Arsenical pump-driving ATPase</fullName>
        <ecNumber evidence="3">3.6.3.16</ecNumber>
    </submittedName>
</protein>
<evidence type="ECO:0000313" key="4">
    <source>
        <dbReference type="Proteomes" id="UP000288929"/>
    </source>
</evidence>
<feature type="domain" description="ArsA/GET3 Anion-transporting ATPase-like" evidence="2">
    <location>
        <begin position="345"/>
        <end position="481"/>
    </location>
</feature>
<gene>
    <name evidence="3" type="primary">arsA</name>
    <name evidence="3" type="ORF">CPELA_02710</name>
</gene>
<dbReference type="KEGG" id="cpeg:CPELA_02710"/>
<dbReference type="GO" id="GO:0016887">
    <property type="term" value="F:ATP hydrolysis activity"/>
    <property type="evidence" value="ECO:0007669"/>
    <property type="project" value="InterPro"/>
</dbReference>
<proteinExistence type="inferred from homology"/>
<dbReference type="PANTHER" id="PTHR10803:SF3">
    <property type="entry name" value="ATPASE GET3"/>
    <property type="match status" value="1"/>
</dbReference>
<dbReference type="CDD" id="cd02035">
    <property type="entry name" value="ArsA"/>
    <property type="match status" value="2"/>
</dbReference>
<evidence type="ECO:0000313" key="3">
    <source>
        <dbReference type="EMBL" id="QAU51827.1"/>
    </source>
</evidence>
<dbReference type="GO" id="GO:0015446">
    <property type="term" value="F:ATPase-coupled arsenite transmembrane transporter activity"/>
    <property type="evidence" value="ECO:0007669"/>
    <property type="project" value="InterPro"/>
</dbReference>
<name>A0A410W7H4_9CORY</name>
<dbReference type="RefSeq" id="WP_128889351.1">
    <property type="nucleotide sequence ID" value="NZ_BMCX01000001.1"/>
</dbReference>
<keyword evidence="4" id="KW-1185">Reference proteome</keyword>
<dbReference type="OrthoDB" id="9780677at2"/>
<dbReference type="EMBL" id="CP035299">
    <property type="protein sequence ID" value="QAU51827.1"/>
    <property type="molecule type" value="Genomic_DNA"/>
</dbReference>
<evidence type="ECO:0000256" key="1">
    <source>
        <dbReference type="ARBA" id="ARBA00011040"/>
    </source>
</evidence>
<dbReference type="InterPro" id="IPR027417">
    <property type="entry name" value="P-loop_NTPase"/>
</dbReference>
<feature type="domain" description="ArsA/GET3 Anion-transporting ATPase-like" evidence="2">
    <location>
        <begin position="10"/>
        <end position="305"/>
    </location>
</feature>
<dbReference type="InterPro" id="IPR025723">
    <property type="entry name" value="ArsA/GET3_ATPase-like"/>
</dbReference>
<reference evidence="3 4" key="1">
    <citation type="submission" date="2019-01" db="EMBL/GenBank/DDBJ databases">
        <authorList>
            <person name="Ruckert C."/>
            <person name="Busche T."/>
            <person name="Kalinowski J."/>
        </authorList>
    </citation>
    <scope>NUCLEOTIDE SEQUENCE [LARGE SCALE GENOMIC DNA]</scope>
    <source>
        <strain evidence="3 4">136/3</strain>
    </source>
</reference>
<dbReference type="NCBIfam" id="TIGR00345">
    <property type="entry name" value="GET3_arsA_TRC40"/>
    <property type="match status" value="1"/>
</dbReference>
<sequence>MLLSQWPPTTKFLMFTGKGGVGKTTVSCATALSLAAQGRKVLLVSTDPASNVAQVFGQSIGSEITALGDVVAREMGMEVKLDAIEIDPNVEAEKYRESILEPVRHLLPPEVLRESEETLSGSCTVEVASFNSFVDFLVSPDIVDAYDHIIFDTAPTGHTLRLLALPGDWSSFIEKGTGDASCLGPLSGLDKHRQTYEDAVNALKDPALTTLALVARAQDSTLQEAERAASELSELGVTPQALVVNALLPKADNDPLHRRLMLGEQSVLKGLATTHPALSGLACFTIPMNPEPVMGINGLTTVAPQFHENVPGLEELPSAKVADINEVVQSALSQATEQIIEGGPKVVLTMGKGGVGKTTVAQALAISVASKGLPVLLATTDPASHLDMTLPQKYPGLDVVSIDPHKVVEDYRQEVLNTKGATLDADGRAQLIEDLASPCTEEVAVFRAFSAVLEEADHRWVIIDTAPTGHTLLLLDATGSYHRELLRQSGATEGSDGTLTALMRLRDQDRTFPILVTLPESTPILEAKELADDLARAGITPRAWVINQYLPMNQTQSTFLQQRATAQHNTVERYLATDQMHTPIWEIPVA</sequence>
<dbReference type="InterPro" id="IPR016300">
    <property type="entry name" value="ATPase_ArsA/GET3"/>
</dbReference>
<dbReference type="InterPro" id="IPR027541">
    <property type="entry name" value="Ars_ATPase"/>
</dbReference>
<feature type="domain" description="ArsA/GET3 Anion-transporting ATPase-like" evidence="2">
    <location>
        <begin position="505"/>
        <end position="573"/>
    </location>
</feature>
<evidence type="ECO:0000259" key="2">
    <source>
        <dbReference type="Pfam" id="PF02374"/>
    </source>
</evidence>
<dbReference type="NCBIfam" id="TIGR04291">
    <property type="entry name" value="arsen_driv_ArsA"/>
    <property type="match status" value="1"/>
</dbReference>
<comment type="similarity">
    <text evidence="1">Belongs to the arsA ATPase family.</text>
</comment>
<dbReference type="EC" id="3.6.3.16" evidence="3"/>
<keyword evidence="3" id="KW-0378">Hydrolase</keyword>
<accession>A0A410W7H4</accession>
<dbReference type="Proteomes" id="UP000288929">
    <property type="component" value="Chromosome"/>
</dbReference>
<dbReference type="AlphaFoldDB" id="A0A410W7H4"/>
<dbReference type="Pfam" id="PF02374">
    <property type="entry name" value="ArsA_ATPase"/>
    <property type="match status" value="3"/>
</dbReference>
<dbReference type="Gene3D" id="3.40.50.300">
    <property type="entry name" value="P-loop containing nucleotide triphosphate hydrolases"/>
    <property type="match status" value="2"/>
</dbReference>
<dbReference type="PANTHER" id="PTHR10803">
    <property type="entry name" value="ARSENICAL PUMP-DRIVING ATPASE ARSENITE-TRANSLOCATING ATPASE"/>
    <property type="match status" value="1"/>
</dbReference>
<dbReference type="PIRSF" id="PIRSF001327">
    <property type="entry name" value="Arsenical_pump-driving_ATPase"/>
    <property type="match status" value="1"/>
</dbReference>